<evidence type="ECO:0000313" key="4">
    <source>
        <dbReference type="RefSeq" id="XP_026190622.1"/>
    </source>
</evidence>
<organism evidence="3 4">
    <name type="scientific">Cyclospora cayetanensis</name>
    <dbReference type="NCBI Taxonomy" id="88456"/>
    <lineage>
        <taxon>Eukaryota</taxon>
        <taxon>Sar</taxon>
        <taxon>Alveolata</taxon>
        <taxon>Apicomplexa</taxon>
        <taxon>Conoidasida</taxon>
        <taxon>Coccidia</taxon>
        <taxon>Eucoccidiorida</taxon>
        <taxon>Eimeriorina</taxon>
        <taxon>Eimeriidae</taxon>
        <taxon>Cyclospora</taxon>
    </lineage>
</organism>
<keyword evidence="3" id="KW-1185">Reference proteome</keyword>
<dbReference type="Pfam" id="PF09429">
    <property type="entry name" value="Wbp11"/>
    <property type="match status" value="1"/>
</dbReference>
<dbReference type="InterPro" id="IPR019007">
    <property type="entry name" value="Wbp11/ELF5/Saf1_N"/>
</dbReference>
<dbReference type="RefSeq" id="XP_026190622.1">
    <property type="nucleotide sequence ID" value="XM_026334837.1"/>
</dbReference>
<feature type="domain" description="Wbp11/ELF5/Saf1 N-terminal" evidence="2">
    <location>
        <begin position="15"/>
        <end position="67"/>
    </location>
</feature>
<sequence>MLNPSKKFIGVETLKSYNPSTAHRRKERDAEKKKNKAERKITREQALLKKNPVAIKEELDKLEALGTEGLIMCTVCCISSLRLFSMAAWGWVSPMIVETKAGQPMSDGRTRRLQKLQQLWAQVVSSVEAERRVQTADVSSIASGDTRSSSSTTLPYAKCLQQRLSHGERIPDEEERRYYCPELCNTGIFRHPDGSIRPYPPLVANDKYEQRRRFVESQQRLNRGRRAPSKDSDMSSDSGSDDETPGAAEAAANGSSSKSSAPPVAETAEAAEDFLASIPLPSEPPPVDAAAAPTAPEMERGVQGPWCDFLARSSRILSACWVLALASNFCVFAPSVCVWLLFCGVWTAQPQFGVPMPPSQLVAHMQHQMQQQHLQQQTSPAAAVPHTVEKRLPPQRAPQPPPKKQHTMGRPADTGDLKAAISFVPTHLRTKKLPATAKTQEGPSISRVSAYSMGTAALGRQVGGAKAPAAGEAVSGLARFLGEAKKQQEGAGGAPKQAGPADLDRAFDEFLKEVGAA</sequence>
<dbReference type="GeneID" id="34623530"/>
<protein>
    <submittedName>
        <fullName evidence="4">Uncharacterized protein LOC34623530</fullName>
    </submittedName>
</protein>
<proteinExistence type="predicted"/>
<feature type="region of interest" description="Disordered" evidence="1">
    <location>
        <begin position="190"/>
        <end position="266"/>
    </location>
</feature>
<reference evidence="4" key="1">
    <citation type="submission" date="2025-08" db="UniProtKB">
        <authorList>
            <consortium name="RefSeq"/>
        </authorList>
    </citation>
    <scope>IDENTIFICATION</scope>
</reference>
<evidence type="ECO:0000256" key="1">
    <source>
        <dbReference type="SAM" id="MobiDB-lite"/>
    </source>
</evidence>
<feature type="region of interest" description="Disordered" evidence="1">
    <location>
        <begin position="484"/>
        <end position="505"/>
    </location>
</feature>
<accession>A0A6P6RSX6</accession>
<feature type="compositionally biased region" description="Low complexity" evidence="1">
    <location>
        <begin position="247"/>
        <end position="266"/>
    </location>
</feature>
<feature type="region of interest" description="Disordered" evidence="1">
    <location>
        <begin position="19"/>
        <end position="40"/>
    </location>
</feature>
<evidence type="ECO:0000313" key="3">
    <source>
        <dbReference type="Proteomes" id="UP000515125"/>
    </source>
</evidence>
<dbReference type="AlphaFoldDB" id="A0A6P6RSX6"/>
<dbReference type="GO" id="GO:0006396">
    <property type="term" value="P:RNA processing"/>
    <property type="evidence" value="ECO:0007669"/>
    <property type="project" value="InterPro"/>
</dbReference>
<gene>
    <name evidence="4" type="primary">LOC34623530</name>
</gene>
<feature type="region of interest" description="Disordered" evidence="1">
    <location>
        <begin position="392"/>
        <end position="413"/>
    </location>
</feature>
<dbReference type="Proteomes" id="UP000515125">
    <property type="component" value="Unplaced"/>
</dbReference>
<name>A0A6P6RSX6_9EIME</name>
<evidence type="ECO:0000259" key="2">
    <source>
        <dbReference type="Pfam" id="PF09429"/>
    </source>
</evidence>
<feature type="compositionally biased region" description="Basic and acidic residues" evidence="1">
    <location>
        <begin position="27"/>
        <end position="40"/>
    </location>
</feature>
<feature type="compositionally biased region" description="Basic and acidic residues" evidence="1">
    <location>
        <begin position="206"/>
        <end position="215"/>
    </location>
</feature>
<dbReference type="OrthoDB" id="332686at2759"/>